<feature type="region of interest" description="Disordered" evidence="1">
    <location>
        <begin position="21"/>
        <end position="57"/>
    </location>
</feature>
<protein>
    <submittedName>
        <fullName evidence="3">Uncharacterized protein</fullName>
    </submittedName>
</protein>
<dbReference type="OrthoDB" id="3824822at2"/>
<evidence type="ECO:0000313" key="3">
    <source>
        <dbReference type="EMBL" id="TDC19090.1"/>
    </source>
</evidence>
<dbReference type="RefSeq" id="WP_132413929.1">
    <property type="nucleotide sequence ID" value="NZ_SMKA01000236.1"/>
</dbReference>
<name>A0A4R4PD22_9ACTN</name>
<dbReference type="AlphaFoldDB" id="A0A4R4PD22"/>
<dbReference type="PROSITE" id="PS51257">
    <property type="entry name" value="PROKAR_LIPOPROTEIN"/>
    <property type="match status" value="1"/>
</dbReference>
<sequence>MAHRRRVLMVAALLLALGGCSGDPDPVAPTPGTGDTEAIQPPGQSESPETPGPGVTAPGIRLTAVPRADGSFDMVEEVMLLAAVDVLQLQVPTSGEQLPGLMTKTAPRASDLQLLADDQLVPLDVTTVETTRDLPLISAAKKLRLTYRLTGTTVRRTPQRPERAAAALRPLIAPAEPTLPTTVSVSGGLLNAVCPLLPETRCAVGDPPALTIQPDIPVANALVVIQFDLP</sequence>
<reference evidence="3 4" key="1">
    <citation type="submission" date="2019-03" db="EMBL/GenBank/DDBJ databases">
        <title>Draft genome sequences of novel Actinobacteria.</title>
        <authorList>
            <person name="Sahin N."/>
            <person name="Ay H."/>
            <person name="Saygin H."/>
        </authorList>
    </citation>
    <scope>NUCLEOTIDE SEQUENCE [LARGE SCALE GENOMIC DNA]</scope>
    <source>
        <strain evidence="3 4">JCM 30547</strain>
    </source>
</reference>
<accession>A0A4R4PD22</accession>
<evidence type="ECO:0000256" key="2">
    <source>
        <dbReference type="SAM" id="SignalP"/>
    </source>
</evidence>
<feature type="chain" id="PRO_5020289026" evidence="2">
    <location>
        <begin position="23"/>
        <end position="230"/>
    </location>
</feature>
<proteinExistence type="predicted"/>
<keyword evidence="4" id="KW-1185">Reference proteome</keyword>
<evidence type="ECO:0000313" key="4">
    <source>
        <dbReference type="Proteomes" id="UP000295075"/>
    </source>
</evidence>
<keyword evidence="2" id="KW-0732">Signal</keyword>
<feature type="signal peptide" evidence="2">
    <location>
        <begin position="1"/>
        <end position="22"/>
    </location>
</feature>
<comment type="caution">
    <text evidence="3">The sequence shown here is derived from an EMBL/GenBank/DDBJ whole genome shotgun (WGS) entry which is preliminary data.</text>
</comment>
<dbReference type="Proteomes" id="UP000295075">
    <property type="component" value="Unassembled WGS sequence"/>
</dbReference>
<gene>
    <name evidence="3" type="ORF">E1261_34595</name>
</gene>
<dbReference type="EMBL" id="SMKA01000236">
    <property type="protein sequence ID" value="TDC19090.1"/>
    <property type="molecule type" value="Genomic_DNA"/>
</dbReference>
<organism evidence="3 4">
    <name type="scientific">Kribbella albertanoniae</name>
    <dbReference type="NCBI Taxonomy" id="1266829"/>
    <lineage>
        <taxon>Bacteria</taxon>
        <taxon>Bacillati</taxon>
        <taxon>Actinomycetota</taxon>
        <taxon>Actinomycetes</taxon>
        <taxon>Propionibacteriales</taxon>
        <taxon>Kribbellaceae</taxon>
        <taxon>Kribbella</taxon>
    </lineage>
</organism>
<evidence type="ECO:0000256" key="1">
    <source>
        <dbReference type="SAM" id="MobiDB-lite"/>
    </source>
</evidence>